<evidence type="ECO:0000256" key="1">
    <source>
        <dbReference type="SAM" id="MobiDB-lite"/>
    </source>
</evidence>
<dbReference type="VEuPathDB" id="TriTrypDB:LDHU3_36.0420"/>
<dbReference type="OrthoDB" id="277128at2759"/>
<reference evidence="2 3" key="1">
    <citation type="journal article" date="2018" name="Sci. Rep.">
        <title>A complete Leishmania donovani reference genome identifies novel genetic variations associated with virulence.</title>
        <authorList>
            <person name="Lypaczewski P."/>
            <person name="Hoshizaki J."/>
            <person name="Zhang W.-W."/>
            <person name="McCall L.-I."/>
            <person name="Torcivia-Rodriguez J."/>
            <person name="Simonyan V."/>
            <person name="Kaur A."/>
            <person name="Dewar K."/>
            <person name="Matlashewski G."/>
        </authorList>
    </citation>
    <scope>NUCLEOTIDE SEQUENCE [LARGE SCALE GENOMIC DNA]</scope>
    <source>
        <strain evidence="2 3">LdCL</strain>
    </source>
</reference>
<dbReference type="EMBL" id="CP029535">
    <property type="protein sequence ID" value="AYU83373.1"/>
    <property type="molecule type" value="Genomic_DNA"/>
</dbReference>
<dbReference type="AlphaFoldDB" id="A0A3Q8IVQ2"/>
<gene>
    <name evidence="2" type="ORF">LdCL_360008000</name>
</gene>
<evidence type="ECO:0000313" key="3">
    <source>
        <dbReference type="Proteomes" id="UP000274082"/>
    </source>
</evidence>
<proteinExistence type="predicted"/>
<evidence type="ECO:0008006" key="4">
    <source>
        <dbReference type="Google" id="ProtNLM"/>
    </source>
</evidence>
<keyword evidence="3" id="KW-1185">Reference proteome</keyword>
<protein>
    <recommendedName>
        <fullName evidence="4">TFIIS central domain-containing protein</fullName>
    </recommendedName>
</protein>
<organism evidence="2 3">
    <name type="scientific">Leishmania donovani</name>
    <dbReference type="NCBI Taxonomy" id="5661"/>
    <lineage>
        <taxon>Eukaryota</taxon>
        <taxon>Discoba</taxon>
        <taxon>Euglenozoa</taxon>
        <taxon>Kinetoplastea</taxon>
        <taxon>Metakinetoplastina</taxon>
        <taxon>Trypanosomatida</taxon>
        <taxon>Trypanosomatidae</taxon>
        <taxon>Leishmaniinae</taxon>
        <taxon>Leishmania</taxon>
    </lineage>
</organism>
<dbReference type="VEuPathDB" id="TriTrypDB:LdCL_360008000"/>
<sequence length="287" mass="31452">MGDKVAHYHRKRHGGEGCRLQPSTCLSELASVVRCFDSRRLSSLRSLALLLLPFLYSVAAVSCWLSSSRSVDTHTHTESLTFCHRAMALSATSSSSSDDKIVNLLAIALQKVDDFKGKSADARHYASQVVAAVRANNNTEEEFRDQIICIVANVKNLNGELGAVPQERKPGISAAELATMDANAMRSRLQKRTMAATFRKRAREQTNVDKTSLHCTKCGLVRRDRLNINELALDSEESGSHFDYNFDNSCACSHSSDDERSSSGDEEDDDTATSKGSCATASDRHSD</sequence>
<name>A0A3Q8IVQ2_LEIDO</name>
<dbReference type="VEuPathDB" id="TriTrypDB:LdBPK_360300.1"/>
<feature type="region of interest" description="Disordered" evidence="1">
    <location>
        <begin position="252"/>
        <end position="287"/>
    </location>
</feature>
<evidence type="ECO:0000313" key="2">
    <source>
        <dbReference type="EMBL" id="AYU83373.1"/>
    </source>
</evidence>
<dbReference type="Proteomes" id="UP000274082">
    <property type="component" value="Chromosome 36"/>
</dbReference>
<accession>A0A3Q8IVQ2</accession>